<evidence type="ECO:0000313" key="12">
    <source>
        <dbReference type="EMBL" id="CAF1371742.1"/>
    </source>
</evidence>
<comment type="caution">
    <text evidence="11">The sequence shown here is derived from an EMBL/GenBank/DDBJ whole genome shotgun (WGS) entry which is preliminary data.</text>
</comment>
<dbReference type="PROSITE" id="PS00022">
    <property type="entry name" value="EGF_1"/>
    <property type="match status" value="5"/>
</dbReference>
<evidence type="ECO:0000256" key="1">
    <source>
        <dbReference type="ARBA" id="ARBA00004613"/>
    </source>
</evidence>
<organism evidence="11 15">
    <name type="scientific">Didymodactylos carnosus</name>
    <dbReference type="NCBI Taxonomy" id="1234261"/>
    <lineage>
        <taxon>Eukaryota</taxon>
        <taxon>Metazoa</taxon>
        <taxon>Spiralia</taxon>
        <taxon>Gnathifera</taxon>
        <taxon>Rotifera</taxon>
        <taxon>Eurotatoria</taxon>
        <taxon>Bdelloidea</taxon>
        <taxon>Philodinida</taxon>
        <taxon>Philodinidae</taxon>
        <taxon>Didymodactylos</taxon>
    </lineage>
</organism>
<dbReference type="InterPro" id="IPR013032">
    <property type="entry name" value="EGF-like_CS"/>
</dbReference>
<evidence type="ECO:0000313" key="11">
    <source>
        <dbReference type="EMBL" id="CAF1201877.1"/>
    </source>
</evidence>
<dbReference type="Proteomes" id="UP000677228">
    <property type="component" value="Unassembled WGS sequence"/>
</dbReference>
<feature type="domain" description="EGF-like" evidence="10">
    <location>
        <begin position="177"/>
        <end position="218"/>
    </location>
</feature>
<keyword evidence="9" id="KW-0472">Membrane</keyword>
<dbReference type="Proteomes" id="UP000682733">
    <property type="component" value="Unassembled WGS sequence"/>
</dbReference>
<keyword evidence="6 8" id="KW-1015">Disulfide bond</keyword>
<feature type="disulfide bond" evidence="8">
    <location>
        <begin position="85"/>
        <end position="94"/>
    </location>
</feature>
<feature type="domain" description="EGF-like" evidence="10">
    <location>
        <begin position="138"/>
        <end position="175"/>
    </location>
</feature>
<comment type="subcellular location">
    <subcellularLocation>
        <location evidence="1">Secreted</location>
    </subcellularLocation>
</comment>
<comment type="caution">
    <text evidence="8">Lacks conserved residue(s) required for the propagation of feature annotation.</text>
</comment>
<keyword evidence="3 8" id="KW-0245">EGF-like domain</keyword>
<dbReference type="EMBL" id="CAJOBA010045743">
    <property type="protein sequence ID" value="CAF4180811.1"/>
    <property type="molecule type" value="Genomic_DNA"/>
</dbReference>
<evidence type="ECO:0000256" key="5">
    <source>
        <dbReference type="ARBA" id="ARBA00022737"/>
    </source>
</evidence>
<evidence type="ECO:0000256" key="3">
    <source>
        <dbReference type="ARBA" id="ARBA00022536"/>
    </source>
</evidence>
<dbReference type="PROSITE" id="PS01186">
    <property type="entry name" value="EGF_2"/>
    <property type="match status" value="4"/>
</dbReference>
<dbReference type="SUPFAM" id="SSF57196">
    <property type="entry name" value="EGF/Laminin"/>
    <property type="match status" value="5"/>
</dbReference>
<evidence type="ECO:0000313" key="15">
    <source>
        <dbReference type="Proteomes" id="UP000663829"/>
    </source>
</evidence>
<keyword evidence="9" id="KW-0812">Transmembrane</keyword>
<dbReference type="InterPro" id="IPR001881">
    <property type="entry name" value="EGF-like_Ca-bd_dom"/>
</dbReference>
<dbReference type="FunFam" id="2.10.25.10:FF:000038">
    <property type="entry name" value="Fibrillin 2"/>
    <property type="match status" value="1"/>
</dbReference>
<dbReference type="InterPro" id="IPR049883">
    <property type="entry name" value="NOTCH1_EGF-like"/>
</dbReference>
<sequence>MCKCAPGFTGHNCDRLLNVCADGSKCENNGTCLQTGPGTHRCLCTTNWNGTVCTDDVDECQPLPSQTCLHGGTCSNTIGSFHCHCVSGWGGMICDTHIDVCNGGALTCQNNGTCYDQGGGIFVCHCTPLTTGPNCDVDVDECTTPSVCKNGATCFNLWGNFICTCAPGWQGRTCEQDIDECALGSYTCGINADCLNLNGTWTCVCSQYYIGNPFVNCTVFDYCTPNPCEIQSLLHPWGNRTTCLIVGPGSYNCSCKHPTAELSIYVQNLCVDIDECATDTHFCNKTKSRCVNTDPHYDCECLPGFFDNITNVVYPITLPVHYPIVDRCFDLDECKYPQNYSCPINSLCINLWGSYTCPCIDDFFLYQNSCVPVNPCTWAYCTMYSHCVELLDYNYVCKCDNGFQVLSGQCVDIDECSMRKRCTIPGMLCVNTLGGYQCECAINQTCSFQAQSKFQKNAVWGLAGLGGLFIVIAVVSIILSWEKLNCGKTRRQPSQKTSYEDMLTNDRSMTDVSLTYYGGS</sequence>
<keyword evidence="4" id="KW-0732">Signal</keyword>
<dbReference type="GO" id="GO:0005509">
    <property type="term" value="F:calcium ion binding"/>
    <property type="evidence" value="ECO:0007669"/>
    <property type="project" value="InterPro"/>
</dbReference>
<keyword evidence="2" id="KW-0964">Secreted</keyword>
<dbReference type="AlphaFoldDB" id="A0A814WRJ0"/>
<protein>
    <recommendedName>
        <fullName evidence="10">EGF-like domain-containing protein</fullName>
    </recommendedName>
</protein>
<keyword evidence="9" id="KW-1133">Transmembrane helix</keyword>
<dbReference type="SMART" id="SM00179">
    <property type="entry name" value="EGF_CA"/>
    <property type="match status" value="8"/>
</dbReference>
<name>A0A814WRJ0_9BILA</name>
<dbReference type="PROSITE" id="PS01187">
    <property type="entry name" value="EGF_CA"/>
    <property type="match status" value="3"/>
</dbReference>
<feature type="domain" description="EGF-like" evidence="10">
    <location>
        <begin position="1"/>
        <end position="14"/>
    </location>
</feature>
<dbReference type="OrthoDB" id="5953235at2759"/>
<dbReference type="PANTHER" id="PTHR24040:SF13">
    <property type="entry name" value="FIBROPELLIN-1"/>
    <property type="match status" value="1"/>
</dbReference>
<evidence type="ECO:0000313" key="14">
    <source>
        <dbReference type="EMBL" id="CAF4180811.1"/>
    </source>
</evidence>
<dbReference type="PROSITE" id="PS00010">
    <property type="entry name" value="ASX_HYDROXYL"/>
    <property type="match status" value="3"/>
</dbReference>
<dbReference type="InterPro" id="IPR018097">
    <property type="entry name" value="EGF_Ca-bd_CS"/>
</dbReference>
<evidence type="ECO:0000256" key="4">
    <source>
        <dbReference type="ARBA" id="ARBA00022729"/>
    </source>
</evidence>
<evidence type="ECO:0000313" key="13">
    <source>
        <dbReference type="EMBL" id="CAF3966330.1"/>
    </source>
</evidence>
<feature type="domain" description="EGF-like" evidence="10">
    <location>
        <begin position="16"/>
        <end position="54"/>
    </location>
</feature>
<dbReference type="CDD" id="cd00054">
    <property type="entry name" value="EGF_CA"/>
    <property type="match status" value="2"/>
</dbReference>
<dbReference type="Proteomes" id="UP000663829">
    <property type="component" value="Unassembled WGS sequence"/>
</dbReference>
<dbReference type="Proteomes" id="UP000681722">
    <property type="component" value="Unassembled WGS sequence"/>
</dbReference>
<evidence type="ECO:0000256" key="7">
    <source>
        <dbReference type="ARBA" id="ARBA00023180"/>
    </source>
</evidence>
<evidence type="ECO:0000256" key="9">
    <source>
        <dbReference type="SAM" id="Phobius"/>
    </source>
</evidence>
<proteinExistence type="predicted"/>
<dbReference type="Gene3D" id="2.10.25.10">
    <property type="entry name" value="Laminin"/>
    <property type="match status" value="9"/>
</dbReference>
<accession>A0A814WRJ0</accession>
<dbReference type="InterPro" id="IPR000742">
    <property type="entry name" value="EGF"/>
</dbReference>
<feature type="domain" description="EGF-like" evidence="10">
    <location>
        <begin position="97"/>
        <end position="136"/>
    </location>
</feature>
<dbReference type="SMART" id="SM00181">
    <property type="entry name" value="EGF"/>
    <property type="match status" value="9"/>
</dbReference>
<gene>
    <name evidence="11" type="ORF">GPM918_LOCUS23763</name>
    <name evidence="12" type="ORF">OVA965_LOCUS31705</name>
    <name evidence="13" type="ORF">SRO942_LOCUS23762</name>
    <name evidence="14" type="ORF">TMI583_LOCUS32540</name>
</gene>
<dbReference type="PROSITE" id="PS50026">
    <property type="entry name" value="EGF_3"/>
    <property type="match status" value="8"/>
</dbReference>
<feature type="disulfide bond" evidence="8">
    <location>
        <begin position="44"/>
        <end position="53"/>
    </location>
</feature>
<dbReference type="SUPFAM" id="SSF57184">
    <property type="entry name" value="Growth factor receptor domain"/>
    <property type="match status" value="1"/>
</dbReference>
<dbReference type="EMBL" id="CAJNOQ010008609">
    <property type="protein sequence ID" value="CAF1201877.1"/>
    <property type="molecule type" value="Genomic_DNA"/>
</dbReference>
<feature type="disulfide bond" evidence="8">
    <location>
        <begin position="126"/>
        <end position="135"/>
    </location>
</feature>
<dbReference type="EMBL" id="CAJOBC010008611">
    <property type="protein sequence ID" value="CAF3966330.1"/>
    <property type="molecule type" value="Genomic_DNA"/>
</dbReference>
<keyword evidence="7" id="KW-0325">Glycoprotein</keyword>
<dbReference type="Pfam" id="PF07645">
    <property type="entry name" value="EGF_CA"/>
    <property type="match status" value="6"/>
</dbReference>
<dbReference type="Pfam" id="PF12661">
    <property type="entry name" value="hEGF"/>
    <property type="match status" value="1"/>
</dbReference>
<evidence type="ECO:0000256" key="6">
    <source>
        <dbReference type="ARBA" id="ARBA00023157"/>
    </source>
</evidence>
<dbReference type="GO" id="GO:0005576">
    <property type="term" value="C:extracellular region"/>
    <property type="evidence" value="ECO:0007669"/>
    <property type="project" value="UniProtKB-SubCell"/>
</dbReference>
<feature type="domain" description="EGF-like" evidence="10">
    <location>
        <begin position="56"/>
        <end position="95"/>
    </location>
</feature>
<evidence type="ECO:0000256" key="8">
    <source>
        <dbReference type="PROSITE-ProRule" id="PRU00076"/>
    </source>
</evidence>
<feature type="transmembrane region" description="Helical" evidence="9">
    <location>
        <begin position="458"/>
        <end position="481"/>
    </location>
</feature>
<feature type="disulfide bond" evidence="8">
    <location>
        <begin position="165"/>
        <end position="174"/>
    </location>
</feature>
<keyword evidence="5" id="KW-0677">Repeat</keyword>
<dbReference type="InterPro" id="IPR000152">
    <property type="entry name" value="EGF-type_Asp/Asn_hydroxyl_site"/>
</dbReference>
<dbReference type="FunFam" id="2.10.25.10:FF:000173">
    <property type="entry name" value="Neurogenic locus notch protein 2"/>
    <property type="match status" value="1"/>
</dbReference>
<keyword evidence="15" id="KW-1185">Reference proteome</keyword>
<dbReference type="PANTHER" id="PTHR24040">
    <property type="entry name" value="LAMININ G-LIKE DOMAIN-CONTAINING PROTEIN"/>
    <property type="match status" value="1"/>
</dbReference>
<evidence type="ECO:0000259" key="10">
    <source>
        <dbReference type="PROSITE" id="PS50026"/>
    </source>
</evidence>
<dbReference type="FunFam" id="2.10.25.10:FF:000125">
    <property type="entry name" value="Neurogenic locus notch protein-like"/>
    <property type="match status" value="1"/>
</dbReference>
<feature type="disulfide bond" evidence="8">
    <location>
        <begin position="4"/>
        <end position="13"/>
    </location>
</feature>
<dbReference type="EMBL" id="CAJNOK010024075">
    <property type="protein sequence ID" value="CAF1371742.1"/>
    <property type="molecule type" value="Genomic_DNA"/>
</dbReference>
<feature type="domain" description="EGF-like" evidence="10">
    <location>
        <begin position="372"/>
        <end position="411"/>
    </location>
</feature>
<dbReference type="InterPro" id="IPR051145">
    <property type="entry name" value="GAS-SHBG-PROS"/>
</dbReference>
<dbReference type="InterPro" id="IPR009030">
    <property type="entry name" value="Growth_fac_rcpt_cys_sf"/>
</dbReference>
<feature type="domain" description="EGF-like" evidence="10">
    <location>
        <begin position="272"/>
        <end position="311"/>
    </location>
</feature>
<evidence type="ECO:0000256" key="2">
    <source>
        <dbReference type="ARBA" id="ARBA00022525"/>
    </source>
</evidence>
<reference evidence="11" key="1">
    <citation type="submission" date="2021-02" db="EMBL/GenBank/DDBJ databases">
        <authorList>
            <person name="Nowell W R."/>
        </authorList>
    </citation>
    <scope>NUCLEOTIDE SEQUENCE</scope>
</reference>